<gene>
    <name evidence="1" type="ORF">ACFOSB_12415</name>
</gene>
<organism evidence="1 2">
    <name type="scientific">Deinococcus rufus</name>
    <dbReference type="NCBI Taxonomy" id="2136097"/>
    <lineage>
        <taxon>Bacteria</taxon>
        <taxon>Thermotogati</taxon>
        <taxon>Deinococcota</taxon>
        <taxon>Deinococci</taxon>
        <taxon>Deinococcales</taxon>
        <taxon>Deinococcaceae</taxon>
        <taxon>Deinococcus</taxon>
    </lineage>
</organism>
<dbReference type="EMBL" id="JBHRZG010000012">
    <property type="protein sequence ID" value="MFC3833661.1"/>
    <property type="molecule type" value="Genomic_DNA"/>
</dbReference>
<evidence type="ECO:0000313" key="1">
    <source>
        <dbReference type="EMBL" id="MFC3833661.1"/>
    </source>
</evidence>
<proteinExistence type="predicted"/>
<comment type="caution">
    <text evidence="1">The sequence shown here is derived from an EMBL/GenBank/DDBJ whole genome shotgun (WGS) entry which is preliminary data.</text>
</comment>
<dbReference type="RefSeq" id="WP_322474898.1">
    <property type="nucleotide sequence ID" value="NZ_JBHRZG010000012.1"/>
</dbReference>
<protein>
    <submittedName>
        <fullName evidence="1">Uncharacterized protein</fullName>
    </submittedName>
</protein>
<accession>A0ABV7Z8C2</accession>
<keyword evidence="2" id="KW-1185">Reference proteome</keyword>
<name>A0ABV7Z8C2_9DEIO</name>
<reference evidence="2" key="1">
    <citation type="journal article" date="2019" name="Int. J. Syst. Evol. Microbiol.">
        <title>The Global Catalogue of Microorganisms (GCM) 10K type strain sequencing project: providing services to taxonomists for standard genome sequencing and annotation.</title>
        <authorList>
            <consortium name="The Broad Institute Genomics Platform"/>
            <consortium name="The Broad Institute Genome Sequencing Center for Infectious Disease"/>
            <person name="Wu L."/>
            <person name="Ma J."/>
        </authorList>
    </citation>
    <scope>NUCLEOTIDE SEQUENCE [LARGE SCALE GENOMIC DNA]</scope>
    <source>
        <strain evidence="2">CCTCC AB 2017081</strain>
    </source>
</reference>
<dbReference type="Proteomes" id="UP001595803">
    <property type="component" value="Unassembled WGS sequence"/>
</dbReference>
<sequence length="64" mass="7305">MGHPHRAHHAIARLETWARAAPQLAILADCAAWGEPYAADTLDLPGWLWRWRPLLMVLVRRLQG</sequence>
<evidence type="ECO:0000313" key="2">
    <source>
        <dbReference type="Proteomes" id="UP001595803"/>
    </source>
</evidence>